<reference evidence="1" key="1">
    <citation type="submission" date="2023-05" db="EMBL/GenBank/DDBJ databases">
        <authorList>
            <consortium name="ELIXIR-Norway"/>
        </authorList>
    </citation>
    <scope>NUCLEOTIDE SEQUENCE</scope>
</reference>
<sequence>MPYTIRRKNQTSKGGSASQCHGGGAGPPVLRADGIPQDFTASGQGQVGTSQPEAFAEVLGSTLSGILCAGGSPKWQSGLPFISNIYLLAILAKLRYVYRKSRARCIMRNEAGPGGIRHRNLSSSHTLVEDAGAQSEGLEQKLPLKLRRNKALRNKALRNKALSNLFKY</sequence>
<reference evidence="1" key="2">
    <citation type="submission" date="2025-03" db="EMBL/GenBank/DDBJ databases">
        <authorList>
            <consortium name="ELIXIR-Norway"/>
            <consortium name="Elixir Norway"/>
        </authorList>
    </citation>
    <scope>NUCLEOTIDE SEQUENCE</scope>
</reference>
<gene>
    <name evidence="1" type="ORF">MRATA1EN22A_LOCUS1936</name>
</gene>
<dbReference type="EMBL" id="OX596094">
    <property type="protein sequence ID" value="CAM9396396.1"/>
    <property type="molecule type" value="Genomic_DNA"/>
</dbReference>
<organism evidence="1 2">
    <name type="scientific">Rangifer tarandus platyrhynchus</name>
    <name type="common">Svalbard reindeer</name>
    <dbReference type="NCBI Taxonomy" id="3082113"/>
    <lineage>
        <taxon>Eukaryota</taxon>
        <taxon>Metazoa</taxon>
        <taxon>Chordata</taxon>
        <taxon>Craniata</taxon>
        <taxon>Vertebrata</taxon>
        <taxon>Euteleostomi</taxon>
        <taxon>Mammalia</taxon>
        <taxon>Eutheria</taxon>
        <taxon>Laurasiatheria</taxon>
        <taxon>Artiodactyla</taxon>
        <taxon>Ruminantia</taxon>
        <taxon>Pecora</taxon>
        <taxon>Cervidae</taxon>
        <taxon>Odocoileinae</taxon>
        <taxon>Rangifer</taxon>
    </lineage>
</organism>
<evidence type="ECO:0000313" key="1">
    <source>
        <dbReference type="EMBL" id="CAM9396396.1"/>
    </source>
</evidence>
<proteinExistence type="predicted"/>
<evidence type="ECO:0000313" key="2">
    <source>
        <dbReference type="Proteomes" id="UP001162501"/>
    </source>
</evidence>
<name>A0AC59Y563_RANTA</name>
<dbReference type="Proteomes" id="UP001162501">
    <property type="component" value="Chromosome 10"/>
</dbReference>
<accession>A0AC59Y563</accession>
<protein>
    <submittedName>
        <fullName evidence="1">Uncharacterized protein</fullName>
    </submittedName>
</protein>